<feature type="compositionally biased region" description="Polar residues" evidence="1">
    <location>
        <begin position="686"/>
        <end position="702"/>
    </location>
</feature>
<feature type="compositionally biased region" description="Polar residues" evidence="1">
    <location>
        <begin position="883"/>
        <end position="905"/>
    </location>
</feature>
<dbReference type="RefSeq" id="XP_001013918.2">
    <property type="nucleotide sequence ID" value="XM_001013918.2"/>
</dbReference>
<evidence type="ECO:0000313" key="3">
    <source>
        <dbReference type="EMBL" id="EAR93673.2"/>
    </source>
</evidence>
<feature type="region of interest" description="Disordered" evidence="1">
    <location>
        <begin position="977"/>
        <end position="1026"/>
    </location>
</feature>
<dbReference type="Proteomes" id="UP000009168">
    <property type="component" value="Unassembled WGS sequence"/>
</dbReference>
<dbReference type="InParanoid" id="Q23B11"/>
<dbReference type="Pfam" id="PF24713">
    <property type="entry name" value="TOR1L1_C"/>
    <property type="match status" value="1"/>
</dbReference>
<sequence>MSNNHVSEQNQVVQNAPYTDNSHQNQGISQNQLDTNIQSQKQNMPNNLEKKTHEPYKSRIEAHDSVESSELINQLAQLSSQRKKQDPSGDSKLLEEPNDIDDDLNFSQNTFETKDIPFNIDTQMTETNPKVQSAARNNQILQDNLEDSLEKGNNNLGFKNNLANKQNADQVQKKQDDEKHKQIMIIENNQFDKKNDKLDEHMQETHINQVQNTIPQNPQQLLQDQAANQINLQEVAKQLQAGEQIKYFPQQTDKEIKPVTNQQKDLQQKGIDQKLVTFQAENVVEDSQNEGEFQENLVQYNQQNIPTTQQNLQTVQEESNIYQSSKGSIIPPQTFIQLNVNEQQENHTQKKPFDYQQLEGFLKNQKRNMVFPKQNENQEIIEKYNENILYPNQENQFGDSSPLINKGNASKNSGLNISSENFKFTVQPIVNSSQFFHQEPRSNNSPQQIQLDNGKTNLKAQGNRIMSNSGIKQVGFVDDQQQKINSQSLQVSEMYQSNFYQDVAPSGKHLSDQTLISITNSSQPSNLVNRLSNFKSNQEDFQNDFQQQQQPQQKQQMKRFTNLRESMNEDQDIPEELSILSKNTVQKYMAEQVNIIGSGTSIKDAKRQSTASMLTVESKDMEAATQDQVRKIVAEQVENMIKSKLDGQSSTKQNNLIFNNEDLFRQVIREELQNFLKQNANLIRPGSINQLSSPSNSYQNSRIQDRKNANKQFEKVSEKKFSSAQISQREIEQMSLKEQLQIANQNPSPYLNNQDIDNIIDESIQKHQFAQLQNKFSQFQNQQQNFDRKPVSQNTPETAQKLTNNRDFNTREFEETKRKTDYNKYGDFPISITGNNQKNNQNQQISNKSYKDQYLLFKNGIQNEQSNNNDSLQNYTQNHQMFAEQKQSNRQIHQNSHITTENSPQFAVERDSLRLAEISFSMNRQQANQINRPSLISNESHSSNQNFNHNHLQNKQSHYQQYQQSRNLLSKQSDYSISSFAPLPPIRHSKSQQDSNMNQQDSQRDTLPDAPFSSAQSPTSLLVQSGQEGLEQKLNYQNLIINPPKRHLRAQSDNENEYQNANIQNNNYMMESSIIQRNSDQHQSIESIQNQVFYNQNQGIFNSQKKIRQPTKGNQGYQNQQSITQIWEKSLDFQSRGQLNRAYQMLLDIEDDIYLLRMMSITGPCFSKLNQNVGKKLIRRINKITQSQFMDSISFQLFQKIYEQDLLEDLNLEDHQSIKEILYDISATPFLGEQAAKLYNLIDNQENS</sequence>
<reference evidence="4" key="1">
    <citation type="journal article" date="2006" name="PLoS Biol.">
        <title>Macronuclear genome sequence of the ciliate Tetrahymena thermophila, a model eukaryote.</title>
        <authorList>
            <person name="Eisen J.A."/>
            <person name="Coyne R.S."/>
            <person name="Wu M."/>
            <person name="Wu D."/>
            <person name="Thiagarajan M."/>
            <person name="Wortman J.R."/>
            <person name="Badger J.H."/>
            <person name="Ren Q."/>
            <person name="Amedeo P."/>
            <person name="Jones K.M."/>
            <person name="Tallon L.J."/>
            <person name="Delcher A.L."/>
            <person name="Salzberg S.L."/>
            <person name="Silva J.C."/>
            <person name="Haas B.J."/>
            <person name="Majoros W.H."/>
            <person name="Farzad M."/>
            <person name="Carlton J.M."/>
            <person name="Smith R.K. Jr."/>
            <person name="Garg J."/>
            <person name="Pearlman R.E."/>
            <person name="Karrer K.M."/>
            <person name="Sun L."/>
            <person name="Manning G."/>
            <person name="Elde N.C."/>
            <person name="Turkewitz A.P."/>
            <person name="Asai D.J."/>
            <person name="Wilkes D.E."/>
            <person name="Wang Y."/>
            <person name="Cai H."/>
            <person name="Collins K."/>
            <person name="Stewart B.A."/>
            <person name="Lee S.R."/>
            <person name="Wilamowska K."/>
            <person name="Weinberg Z."/>
            <person name="Ruzzo W.L."/>
            <person name="Wloga D."/>
            <person name="Gaertig J."/>
            <person name="Frankel J."/>
            <person name="Tsao C.-C."/>
            <person name="Gorovsky M.A."/>
            <person name="Keeling P.J."/>
            <person name="Waller R.F."/>
            <person name="Patron N.J."/>
            <person name="Cherry J.M."/>
            <person name="Stover N.A."/>
            <person name="Krieger C.J."/>
            <person name="del Toro C."/>
            <person name="Ryder H.F."/>
            <person name="Williamson S.C."/>
            <person name="Barbeau R.A."/>
            <person name="Hamilton E.P."/>
            <person name="Orias E."/>
        </authorList>
    </citation>
    <scope>NUCLEOTIDE SEQUENCE [LARGE SCALE GENOMIC DNA]</scope>
    <source>
        <strain evidence="4">SB210</strain>
    </source>
</reference>
<feature type="region of interest" description="Disordered" evidence="1">
    <location>
        <begin position="1"/>
        <end position="41"/>
    </location>
</feature>
<feature type="region of interest" description="Disordered" evidence="1">
    <location>
        <begin position="686"/>
        <end position="721"/>
    </location>
</feature>
<feature type="domain" description="TORTIFOLIA1/TORL1-2 C-terminal" evidence="2">
    <location>
        <begin position="1125"/>
        <end position="1203"/>
    </location>
</feature>
<evidence type="ECO:0000313" key="4">
    <source>
        <dbReference type="Proteomes" id="UP000009168"/>
    </source>
</evidence>
<feature type="region of interest" description="Disordered" evidence="1">
    <location>
        <begin position="782"/>
        <end position="806"/>
    </location>
</feature>
<evidence type="ECO:0000259" key="2">
    <source>
        <dbReference type="Pfam" id="PF24713"/>
    </source>
</evidence>
<dbReference type="GeneID" id="7842224"/>
<dbReference type="InterPro" id="IPR057599">
    <property type="entry name" value="TORTIFOLIA1/TORL1-2_C"/>
</dbReference>
<dbReference type="EMBL" id="GG662720">
    <property type="protein sequence ID" value="EAR93673.2"/>
    <property type="molecule type" value="Genomic_DNA"/>
</dbReference>
<dbReference type="KEGG" id="tet:TTHERM_00653660"/>
<feature type="region of interest" description="Disordered" evidence="1">
    <location>
        <begin position="77"/>
        <end position="106"/>
    </location>
</feature>
<gene>
    <name evidence="3" type="ORF">TTHERM_00653660</name>
</gene>
<accession>Q23B11</accession>
<organism evidence="3 4">
    <name type="scientific">Tetrahymena thermophila (strain SB210)</name>
    <dbReference type="NCBI Taxonomy" id="312017"/>
    <lineage>
        <taxon>Eukaryota</taxon>
        <taxon>Sar</taxon>
        <taxon>Alveolata</taxon>
        <taxon>Ciliophora</taxon>
        <taxon>Intramacronucleata</taxon>
        <taxon>Oligohymenophorea</taxon>
        <taxon>Hymenostomatida</taxon>
        <taxon>Tetrahymenina</taxon>
        <taxon>Tetrahymenidae</taxon>
        <taxon>Tetrahymena</taxon>
    </lineage>
</organism>
<dbReference type="AlphaFoldDB" id="Q23B11"/>
<proteinExistence type="predicted"/>
<evidence type="ECO:0000256" key="1">
    <source>
        <dbReference type="SAM" id="MobiDB-lite"/>
    </source>
</evidence>
<feature type="compositionally biased region" description="Low complexity" evidence="1">
    <location>
        <begin position="992"/>
        <end position="1001"/>
    </location>
</feature>
<feature type="compositionally biased region" description="Basic and acidic residues" evidence="1">
    <location>
        <begin position="83"/>
        <end position="95"/>
    </location>
</feature>
<feature type="region of interest" description="Disordered" evidence="1">
    <location>
        <begin position="883"/>
        <end position="906"/>
    </location>
</feature>
<feature type="compositionally biased region" description="Basic and acidic residues" evidence="1">
    <location>
        <begin position="703"/>
        <end position="721"/>
    </location>
</feature>
<protein>
    <submittedName>
        <fullName evidence="3">Endo-1,4-beta-xylanase xylA, putative</fullName>
    </submittedName>
</protein>
<dbReference type="HOGENOM" id="CLU_267228_0_0_1"/>
<keyword evidence="4" id="KW-1185">Reference proteome</keyword>
<feature type="compositionally biased region" description="Polar residues" evidence="1">
    <location>
        <begin position="791"/>
        <end position="806"/>
    </location>
</feature>
<feature type="compositionally biased region" description="Polar residues" evidence="1">
    <location>
        <begin position="1013"/>
        <end position="1026"/>
    </location>
</feature>
<name>Q23B11_TETTS</name>